<accession>A0A4Y2SZM6</accession>
<dbReference type="AlphaFoldDB" id="A0A4Y2SZM6"/>
<evidence type="ECO:0000256" key="1">
    <source>
        <dbReference type="SAM" id="MobiDB-lite"/>
    </source>
</evidence>
<name>A0A4Y2SZM6_ARAVE</name>
<dbReference type="Proteomes" id="UP000499080">
    <property type="component" value="Unassembled WGS sequence"/>
</dbReference>
<sequence length="77" mass="8918">FVVEISLAEELYHRSTDPYPLKERLERVYSDPDRRNGSARIQSERDGSGMNDKSLSLRVGRERNVAFAVREMPHLVD</sequence>
<protein>
    <submittedName>
        <fullName evidence="2">Uncharacterized protein</fullName>
    </submittedName>
</protein>
<comment type="caution">
    <text evidence="2">The sequence shown here is derived from an EMBL/GenBank/DDBJ whole genome shotgun (WGS) entry which is preliminary data.</text>
</comment>
<reference evidence="2 3" key="1">
    <citation type="journal article" date="2019" name="Sci. Rep.">
        <title>Orb-weaving spider Araneus ventricosus genome elucidates the spidroin gene catalogue.</title>
        <authorList>
            <person name="Kono N."/>
            <person name="Nakamura H."/>
            <person name="Ohtoshi R."/>
            <person name="Moran D.A.P."/>
            <person name="Shinohara A."/>
            <person name="Yoshida Y."/>
            <person name="Fujiwara M."/>
            <person name="Mori M."/>
            <person name="Tomita M."/>
            <person name="Arakawa K."/>
        </authorList>
    </citation>
    <scope>NUCLEOTIDE SEQUENCE [LARGE SCALE GENOMIC DNA]</scope>
</reference>
<organism evidence="2 3">
    <name type="scientific">Araneus ventricosus</name>
    <name type="common">Orbweaver spider</name>
    <name type="synonym">Epeira ventricosa</name>
    <dbReference type="NCBI Taxonomy" id="182803"/>
    <lineage>
        <taxon>Eukaryota</taxon>
        <taxon>Metazoa</taxon>
        <taxon>Ecdysozoa</taxon>
        <taxon>Arthropoda</taxon>
        <taxon>Chelicerata</taxon>
        <taxon>Arachnida</taxon>
        <taxon>Araneae</taxon>
        <taxon>Araneomorphae</taxon>
        <taxon>Entelegynae</taxon>
        <taxon>Araneoidea</taxon>
        <taxon>Araneidae</taxon>
        <taxon>Araneus</taxon>
    </lineage>
</organism>
<dbReference type="EMBL" id="BGPR01025166">
    <property type="protein sequence ID" value="GBN93838.1"/>
    <property type="molecule type" value="Genomic_DNA"/>
</dbReference>
<keyword evidence="3" id="KW-1185">Reference proteome</keyword>
<proteinExistence type="predicted"/>
<feature type="compositionally biased region" description="Basic and acidic residues" evidence="1">
    <location>
        <begin position="23"/>
        <end position="47"/>
    </location>
</feature>
<gene>
    <name evidence="2" type="ORF">AVEN_52178_1</name>
</gene>
<evidence type="ECO:0000313" key="2">
    <source>
        <dbReference type="EMBL" id="GBN93838.1"/>
    </source>
</evidence>
<feature type="region of interest" description="Disordered" evidence="1">
    <location>
        <begin position="23"/>
        <end position="54"/>
    </location>
</feature>
<feature type="non-terminal residue" evidence="2">
    <location>
        <position position="1"/>
    </location>
</feature>
<evidence type="ECO:0000313" key="3">
    <source>
        <dbReference type="Proteomes" id="UP000499080"/>
    </source>
</evidence>